<dbReference type="Proteomes" id="UP000515163">
    <property type="component" value="Unplaced"/>
</dbReference>
<sequence length="273" mass="29445">MVLFCVYLVAIVLRYFAVCILADSTSNITTTVLHSTSYVFTHTHTQTPTLSILPTPLGVISSSSTSSHAPRLTATPASSKDTISLSSMYSSVISNDTNVKRKPPRIPGGGAELSSFGIVMVVIAGILVAVMIVCLLIICCRGRERGPERAHTPHHSNVKMKPWKTADLSTTNELSEDSIYNTNHPKSHHNSGLVNTSPQLSPTSNNNSSLNTTTESFRTLQTNSHGDLGDFGRKLSLGRQAYEPQVSVEEDAAVHEPALEAKGESADMKVHYV</sequence>
<evidence type="ECO:0000256" key="3">
    <source>
        <dbReference type="SAM" id="SignalP"/>
    </source>
</evidence>
<proteinExistence type="predicted"/>
<feature type="chain" id="PRO_5027878263" evidence="3">
    <location>
        <begin position="23"/>
        <end position="273"/>
    </location>
</feature>
<evidence type="ECO:0000313" key="4">
    <source>
        <dbReference type="Proteomes" id="UP000515163"/>
    </source>
</evidence>
<feature type="compositionally biased region" description="Low complexity" evidence="1">
    <location>
        <begin position="195"/>
        <end position="213"/>
    </location>
</feature>
<feature type="compositionally biased region" description="Polar residues" evidence="1">
    <location>
        <begin position="177"/>
        <end position="194"/>
    </location>
</feature>
<feature type="signal peptide" evidence="3">
    <location>
        <begin position="1"/>
        <end position="22"/>
    </location>
</feature>
<organism evidence="4 5">
    <name type="scientific">Actinia tenebrosa</name>
    <name type="common">Australian red waratah sea anemone</name>
    <dbReference type="NCBI Taxonomy" id="6105"/>
    <lineage>
        <taxon>Eukaryota</taxon>
        <taxon>Metazoa</taxon>
        <taxon>Cnidaria</taxon>
        <taxon>Anthozoa</taxon>
        <taxon>Hexacorallia</taxon>
        <taxon>Actiniaria</taxon>
        <taxon>Actiniidae</taxon>
        <taxon>Actinia</taxon>
    </lineage>
</organism>
<dbReference type="InParanoid" id="A0A6P8IP51"/>
<dbReference type="OrthoDB" id="5990271at2759"/>
<keyword evidence="3" id="KW-0732">Signal</keyword>
<name>A0A6P8IP51_ACTTE</name>
<dbReference type="AlphaFoldDB" id="A0A6P8IP51"/>
<accession>A0A6P8IP51</accession>
<keyword evidence="4" id="KW-1185">Reference proteome</keyword>
<evidence type="ECO:0000256" key="2">
    <source>
        <dbReference type="SAM" id="Phobius"/>
    </source>
</evidence>
<dbReference type="KEGG" id="aten:116303245"/>
<evidence type="ECO:0000313" key="5">
    <source>
        <dbReference type="RefSeq" id="XP_031568617.1"/>
    </source>
</evidence>
<reference evidence="5" key="1">
    <citation type="submission" date="2025-08" db="UniProtKB">
        <authorList>
            <consortium name="RefSeq"/>
        </authorList>
    </citation>
    <scope>IDENTIFICATION</scope>
    <source>
        <tissue evidence="5">Tentacle</tissue>
    </source>
</reference>
<keyword evidence="2" id="KW-0812">Transmembrane</keyword>
<gene>
    <name evidence="5" type="primary">LOC116303245</name>
</gene>
<evidence type="ECO:0000256" key="1">
    <source>
        <dbReference type="SAM" id="MobiDB-lite"/>
    </source>
</evidence>
<keyword evidence="2" id="KW-1133">Transmembrane helix</keyword>
<keyword evidence="2" id="KW-0472">Membrane</keyword>
<dbReference type="GeneID" id="116303245"/>
<feature type="transmembrane region" description="Helical" evidence="2">
    <location>
        <begin position="116"/>
        <end position="139"/>
    </location>
</feature>
<dbReference type="RefSeq" id="XP_031568617.1">
    <property type="nucleotide sequence ID" value="XM_031712757.1"/>
</dbReference>
<feature type="region of interest" description="Disordered" evidence="1">
    <location>
        <begin position="177"/>
        <end position="213"/>
    </location>
</feature>
<protein>
    <submittedName>
        <fullName evidence="5">Uncharacterized protein LOC116303245 isoform X1</fullName>
    </submittedName>
</protein>